<gene>
    <name evidence="3" type="primary">LOC112288297</name>
    <name evidence="2" type="ORF">PHYPA_014821</name>
</gene>
<feature type="region of interest" description="Disordered" evidence="1">
    <location>
        <begin position="428"/>
        <end position="451"/>
    </location>
</feature>
<dbReference type="Gramene" id="Pp3c11_9580V3.6">
    <property type="protein sequence ID" value="Pp3c11_9580V3.6"/>
    <property type="gene ID" value="Pp3c11_9580"/>
</dbReference>
<dbReference type="EnsemblPlants" id="Pp3c11_9580V3.3">
    <property type="protein sequence ID" value="Pp3c11_9580V3.3"/>
    <property type="gene ID" value="Pp3c11_9580"/>
</dbReference>
<dbReference type="PaxDb" id="3218-PP1S61_118V6.1"/>
<feature type="compositionally biased region" description="Basic residues" evidence="1">
    <location>
        <begin position="223"/>
        <end position="233"/>
    </location>
</feature>
<evidence type="ECO:0000313" key="2">
    <source>
        <dbReference type="EMBL" id="PNR45050.1"/>
    </source>
</evidence>
<dbReference type="KEGG" id="ppp:112288297"/>
<feature type="region of interest" description="Disordered" evidence="1">
    <location>
        <begin position="297"/>
        <end position="368"/>
    </location>
</feature>
<proteinExistence type="predicted"/>
<keyword evidence="4" id="KW-1185">Reference proteome</keyword>
<evidence type="ECO:0000313" key="3">
    <source>
        <dbReference type="EnsemblPlants" id="Pp3c11_9580V3.1"/>
    </source>
</evidence>
<dbReference type="EnsemblPlants" id="Pp3c11_9580V3.2">
    <property type="protein sequence ID" value="Pp3c11_9580V3.2"/>
    <property type="gene ID" value="Pp3c11_9580"/>
</dbReference>
<dbReference type="EnsemblPlants" id="Pp3c11_9580V3.5">
    <property type="protein sequence ID" value="Pp3c11_9580V3.5"/>
    <property type="gene ID" value="Pp3c11_9580"/>
</dbReference>
<feature type="compositionally biased region" description="Low complexity" evidence="1">
    <location>
        <begin position="335"/>
        <end position="353"/>
    </location>
</feature>
<dbReference type="EnsemblPlants" id="Pp3c11_9580V3.13">
    <property type="protein sequence ID" value="Pp3c11_9580V3.13"/>
    <property type="gene ID" value="Pp3c11_9580"/>
</dbReference>
<reference evidence="3" key="3">
    <citation type="submission" date="2020-12" db="UniProtKB">
        <authorList>
            <consortium name="EnsemblPlants"/>
        </authorList>
    </citation>
    <scope>IDENTIFICATION</scope>
</reference>
<dbReference type="EnsemblPlants" id="Pp3c11_9580V3.6">
    <property type="protein sequence ID" value="Pp3c11_9580V3.6"/>
    <property type="gene ID" value="Pp3c11_9580"/>
</dbReference>
<organism evidence="2">
    <name type="scientific">Physcomitrium patens</name>
    <name type="common">Spreading-leaved earth moss</name>
    <name type="synonym">Physcomitrella patens</name>
    <dbReference type="NCBI Taxonomy" id="3218"/>
    <lineage>
        <taxon>Eukaryota</taxon>
        <taxon>Viridiplantae</taxon>
        <taxon>Streptophyta</taxon>
        <taxon>Embryophyta</taxon>
        <taxon>Bryophyta</taxon>
        <taxon>Bryophytina</taxon>
        <taxon>Bryopsida</taxon>
        <taxon>Funariidae</taxon>
        <taxon>Funariales</taxon>
        <taxon>Funariaceae</taxon>
        <taxon>Physcomitrium</taxon>
    </lineage>
</organism>
<feature type="compositionally biased region" description="Polar residues" evidence="1">
    <location>
        <begin position="428"/>
        <end position="449"/>
    </location>
</feature>
<dbReference type="Gramene" id="Pp3c11_9580V3.2">
    <property type="protein sequence ID" value="Pp3c11_9580V3.2"/>
    <property type="gene ID" value="Pp3c11_9580"/>
</dbReference>
<dbReference type="RefSeq" id="XP_024388128.1">
    <property type="nucleotide sequence ID" value="XM_024532360.2"/>
</dbReference>
<accession>A0A2K1JU51</accession>
<evidence type="ECO:0000256" key="1">
    <source>
        <dbReference type="SAM" id="MobiDB-lite"/>
    </source>
</evidence>
<dbReference type="AlphaFoldDB" id="A0A2K1JU51"/>
<dbReference type="Gramene" id="Pp3c11_9580V3.4">
    <property type="protein sequence ID" value="Pp3c11_9580V3.4"/>
    <property type="gene ID" value="Pp3c11_9580"/>
</dbReference>
<dbReference type="GeneID" id="112288297"/>
<dbReference type="EnsemblPlants" id="Pp3c11_9580V3.4">
    <property type="protein sequence ID" value="Pp3c11_9580V3.4"/>
    <property type="gene ID" value="Pp3c11_9580"/>
</dbReference>
<reference evidence="2 4" key="1">
    <citation type="journal article" date="2008" name="Science">
        <title>The Physcomitrella genome reveals evolutionary insights into the conquest of land by plants.</title>
        <authorList>
            <person name="Rensing S."/>
            <person name="Lang D."/>
            <person name="Zimmer A."/>
            <person name="Terry A."/>
            <person name="Salamov A."/>
            <person name="Shapiro H."/>
            <person name="Nishiyama T."/>
            <person name="Perroud P.-F."/>
            <person name="Lindquist E."/>
            <person name="Kamisugi Y."/>
            <person name="Tanahashi T."/>
            <person name="Sakakibara K."/>
            <person name="Fujita T."/>
            <person name="Oishi K."/>
            <person name="Shin-I T."/>
            <person name="Kuroki Y."/>
            <person name="Toyoda A."/>
            <person name="Suzuki Y."/>
            <person name="Hashimoto A."/>
            <person name="Yamaguchi K."/>
            <person name="Sugano A."/>
            <person name="Kohara Y."/>
            <person name="Fujiyama A."/>
            <person name="Anterola A."/>
            <person name="Aoki S."/>
            <person name="Ashton N."/>
            <person name="Barbazuk W.B."/>
            <person name="Barker E."/>
            <person name="Bennetzen J."/>
            <person name="Bezanilla M."/>
            <person name="Blankenship R."/>
            <person name="Cho S.H."/>
            <person name="Dutcher S."/>
            <person name="Estelle M."/>
            <person name="Fawcett J.A."/>
            <person name="Gundlach H."/>
            <person name="Hanada K."/>
            <person name="Heyl A."/>
            <person name="Hicks K.A."/>
            <person name="Hugh J."/>
            <person name="Lohr M."/>
            <person name="Mayer K."/>
            <person name="Melkozernov A."/>
            <person name="Murata T."/>
            <person name="Nelson D."/>
            <person name="Pils B."/>
            <person name="Prigge M."/>
            <person name="Reiss B."/>
            <person name="Renner T."/>
            <person name="Rombauts S."/>
            <person name="Rushton P."/>
            <person name="Sanderfoot A."/>
            <person name="Schween G."/>
            <person name="Shiu S.-H."/>
            <person name="Stueber K."/>
            <person name="Theodoulou F.L."/>
            <person name="Tu H."/>
            <person name="Van de Peer Y."/>
            <person name="Verrier P.J."/>
            <person name="Waters E."/>
            <person name="Wood A."/>
            <person name="Yang L."/>
            <person name="Cove D."/>
            <person name="Cuming A."/>
            <person name="Hasebe M."/>
            <person name="Lucas S."/>
            <person name="Mishler D.B."/>
            <person name="Reski R."/>
            <person name="Grigoriev I."/>
            <person name="Quatrano R.S."/>
            <person name="Boore J.L."/>
        </authorList>
    </citation>
    <scope>NUCLEOTIDE SEQUENCE [LARGE SCALE GENOMIC DNA]</scope>
    <source>
        <strain evidence="3 4">cv. Gransden 2004</strain>
    </source>
</reference>
<evidence type="ECO:0000313" key="4">
    <source>
        <dbReference type="Proteomes" id="UP000006727"/>
    </source>
</evidence>
<dbReference type="Gramene" id="Pp3c11_9580V3.3">
    <property type="protein sequence ID" value="Pp3c11_9580V3.3"/>
    <property type="gene ID" value="Pp3c11_9580"/>
</dbReference>
<dbReference type="EnsemblPlants" id="Pp3c11_9580V3.1">
    <property type="protein sequence ID" value="Pp3c11_9580V3.1"/>
    <property type="gene ID" value="Pp3c11_9580"/>
</dbReference>
<dbReference type="Gramene" id="Pp3c11_9580V3.5">
    <property type="protein sequence ID" value="Pp3c11_9580V3.5"/>
    <property type="gene ID" value="Pp3c11_9580"/>
</dbReference>
<feature type="compositionally biased region" description="Low complexity" evidence="1">
    <location>
        <begin position="119"/>
        <end position="138"/>
    </location>
</feature>
<feature type="region of interest" description="Disordered" evidence="1">
    <location>
        <begin position="212"/>
        <end position="280"/>
    </location>
</feature>
<feature type="compositionally biased region" description="Basic and acidic residues" evidence="1">
    <location>
        <begin position="242"/>
        <end position="252"/>
    </location>
</feature>
<dbReference type="Gramene" id="Pp3c11_9580V3.1">
    <property type="protein sequence ID" value="Pp3c11_9580V3.1"/>
    <property type="gene ID" value="Pp3c11_9580"/>
</dbReference>
<sequence>MVQSVDELFSNSAMELRDVESWNLAIGELDKGVVTLQVGGEMKTCSAPKPLDHDGTDISLKDWELGSRNSVEMEPTVGYSLKSLKGTSVRTKFTPVEPSVDEEHSPRHFSSLDRVDTAPTTPRTPRGSGTRSGSVSPTRLERKSVQQLVVDRGSASHHLDNVYDFSADASSRTLRTGSIKGNLNSSSLNHISNLRTRSERGMALHVSFEGESDVDKGLGTSGRRYRSPSKCRMTRPPWNDEIVEHPNWESPKKIRPQSTSMPKTHNVHPTLHGTSSRSTVHNNSALRVRSSSLLIPEIATENQSNGMPARRSRASEVRTSLSLQTIGERSRFHDASSSFTSSSSVSGSFQYRSESTEPTSKPDSPSFLLRCNAKREYNDVKDEESGDEDVKVGMVCGGGLVDTDISDDPVRLLGKMCGVPLLLSKQPVTKSSSQQMGRKLNRSNTTAGSWETPDAEMRENFANLGRHASLKLLSERCFYGPYPPYNVHKVPRKIRDHEPHQHFYKPISKSLDQLLRS</sequence>
<dbReference type="OrthoDB" id="2011505at2759"/>
<feature type="region of interest" description="Disordered" evidence="1">
    <location>
        <begin position="95"/>
        <end position="144"/>
    </location>
</feature>
<dbReference type="Gramene" id="Pp3c11_9580V3.14">
    <property type="protein sequence ID" value="Pp3c11_9580V3.14"/>
    <property type="gene ID" value="Pp3c11_9580"/>
</dbReference>
<dbReference type="EnsemblPlants" id="Pp3c11_9580V3.14">
    <property type="protein sequence ID" value="Pp3c11_9580V3.14"/>
    <property type="gene ID" value="Pp3c11_9580"/>
</dbReference>
<reference evidence="2 4" key="2">
    <citation type="journal article" date="2018" name="Plant J.">
        <title>The Physcomitrella patens chromosome-scale assembly reveals moss genome structure and evolution.</title>
        <authorList>
            <person name="Lang D."/>
            <person name="Ullrich K.K."/>
            <person name="Murat F."/>
            <person name="Fuchs J."/>
            <person name="Jenkins J."/>
            <person name="Haas F.B."/>
            <person name="Piednoel M."/>
            <person name="Gundlach H."/>
            <person name="Van Bel M."/>
            <person name="Meyberg R."/>
            <person name="Vives C."/>
            <person name="Morata J."/>
            <person name="Symeonidi A."/>
            <person name="Hiss M."/>
            <person name="Muchero W."/>
            <person name="Kamisugi Y."/>
            <person name="Saleh O."/>
            <person name="Blanc G."/>
            <person name="Decker E.L."/>
            <person name="van Gessel N."/>
            <person name="Grimwood J."/>
            <person name="Hayes R.D."/>
            <person name="Graham S.W."/>
            <person name="Gunter L.E."/>
            <person name="McDaniel S.F."/>
            <person name="Hoernstein S.N.W."/>
            <person name="Larsson A."/>
            <person name="Li F.W."/>
            <person name="Perroud P.F."/>
            <person name="Phillips J."/>
            <person name="Ranjan P."/>
            <person name="Rokshar D.S."/>
            <person name="Rothfels C.J."/>
            <person name="Schneider L."/>
            <person name="Shu S."/>
            <person name="Stevenson D.W."/>
            <person name="Thummler F."/>
            <person name="Tillich M."/>
            <person name="Villarreal Aguilar J.C."/>
            <person name="Widiez T."/>
            <person name="Wong G.K."/>
            <person name="Wymore A."/>
            <person name="Zhang Y."/>
            <person name="Zimmer A.D."/>
            <person name="Quatrano R.S."/>
            <person name="Mayer K.F.X."/>
            <person name="Goodstein D."/>
            <person name="Casacuberta J.M."/>
            <person name="Vandepoele K."/>
            <person name="Reski R."/>
            <person name="Cuming A.C."/>
            <person name="Tuskan G.A."/>
            <person name="Maumus F."/>
            <person name="Salse J."/>
            <person name="Schmutz J."/>
            <person name="Rensing S.A."/>
        </authorList>
    </citation>
    <scope>NUCLEOTIDE SEQUENCE [LARGE SCALE GENOMIC DNA]</scope>
    <source>
        <strain evidence="3 4">cv. Gransden 2004</strain>
    </source>
</reference>
<dbReference type="EMBL" id="ABEU02000011">
    <property type="protein sequence ID" value="PNR45050.1"/>
    <property type="molecule type" value="Genomic_DNA"/>
</dbReference>
<dbReference type="Proteomes" id="UP000006727">
    <property type="component" value="Chromosome 11"/>
</dbReference>
<feature type="compositionally biased region" description="Polar residues" evidence="1">
    <location>
        <begin position="317"/>
        <end position="327"/>
    </location>
</feature>
<name>A0A2K1JU51_PHYPA</name>
<feature type="compositionally biased region" description="Basic and acidic residues" evidence="1">
    <location>
        <begin position="101"/>
        <end position="116"/>
    </location>
</feature>
<dbReference type="Gramene" id="Pp3c11_9580V3.13">
    <property type="protein sequence ID" value="Pp3c11_9580V3.13"/>
    <property type="gene ID" value="Pp3c11_9580"/>
</dbReference>
<protein>
    <submittedName>
        <fullName evidence="2 3">Uncharacterized protein</fullName>
    </submittedName>
</protein>